<dbReference type="EMBL" id="FOLO01000083">
    <property type="protein sequence ID" value="SFD66713.1"/>
    <property type="molecule type" value="Genomic_DNA"/>
</dbReference>
<feature type="domain" description="HTH araC/xylS-type" evidence="3">
    <location>
        <begin position="209"/>
        <end position="307"/>
    </location>
</feature>
<dbReference type="GO" id="GO:0003700">
    <property type="term" value="F:DNA-binding transcription factor activity"/>
    <property type="evidence" value="ECO:0007669"/>
    <property type="project" value="InterPro"/>
</dbReference>
<proteinExistence type="predicted"/>
<sequence>MDSFFFNITDKRYQIKEIFNKKEQHVTRVDISNGLVFFDIALNLNTDRVLKVKNLDRMNFIVSVANGKCQINDKISNKTYQLNESNTYLFATSSQNFEITLSHSNKTEIFILFIADFFIKRYLSDNSHEPINTLYQKIQTDVSLELIHSAQTDALSLYLIDKIIHAKNNDKMNSIISEHRAIEYIIHRLSLLEFIDTNNFNEQQIAIAQKAKSIIQNNYINPPSIKELAHLCATNDFKLKSYFKLVNQTTIYAYVQKLRLDNANLLLREQLLSVAQVANAVGYKHSGHFSAIFYKTYGVYPKDLKSI</sequence>
<dbReference type="InterPro" id="IPR018060">
    <property type="entry name" value="HTH_AraC"/>
</dbReference>
<dbReference type="Proteomes" id="UP000198862">
    <property type="component" value="Unassembled WGS sequence"/>
</dbReference>
<protein>
    <submittedName>
        <fullName evidence="4">Transcriptional regulator, AraC family</fullName>
    </submittedName>
</protein>
<evidence type="ECO:0000259" key="3">
    <source>
        <dbReference type="PROSITE" id="PS01124"/>
    </source>
</evidence>
<name>A0A1I1UD62_9GAMM</name>
<evidence type="ECO:0000313" key="5">
    <source>
        <dbReference type="Proteomes" id="UP000198862"/>
    </source>
</evidence>
<organism evidence="4 5">
    <name type="scientific">Pseudoalteromonas denitrificans DSM 6059</name>
    <dbReference type="NCBI Taxonomy" id="1123010"/>
    <lineage>
        <taxon>Bacteria</taxon>
        <taxon>Pseudomonadati</taxon>
        <taxon>Pseudomonadota</taxon>
        <taxon>Gammaproteobacteria</taxon>
        <taxon>Alteromonadales</taxon>
        <taxon>Pseudoalteromonadaceae</taxon>
        <taxon>Pseudoalteromonas</taxon>
    </lineage>
</organism>
<keyword evidence="5" id="KW-1185">Reference proteome</keyword>
<dbReference type="Gene3D" id="1.10.10.60">
    <property type="entry name" value="Homeodomain-like"/>
    <property type="match status" value="1"/>
</dbReference>
<dbReference type="SUPFAM" id="SSF46689">
    <property type="entry name" value="Homeodomain-like"/>
    <property type="match status" value="1"/>
</dbReference>
<dbReference type="InterPro" id="IPR009057">
    <property type="entry name" value="Homeodomain-like_sf"/>
</dbReference>
<dbReference type="PANTHER" id="PTHR47893">
    <property type="entry name" value="REGULATORY PROTEIN PCHR"/>
    <property type="match status" value="1"/>
</dbReference>
<dbReference type="SMART" id="SM00342">
    <property type="entry name" value="HTH_ARAC"/>
    <property type="match status" value="1"/>
</dbReference>
<dbReference type="PANTHER" id="PTHR47893:SF1">
    <property type="entry name" value="REGULATORY PROTEIN PCHR"/>
    <property type="match status" value="1"/>
</dbReference>
<dbReference type="STRING" id="1123010.SAMN02745724_05136"/>
<keyword evidence="2" id="KW-0804">Transcription</keyword>
<reference evidence="4 5" key="1">
    <citation type="submission" date="2016-10" db="EMBL/GenBank/DDBJ databases">
        <authorList>
            <person name="de Groot N.N."/>
        </authorList>
    </citation>
    <scope>NUCLEOTIDE SEQUENCE [LARGE SCALE GENOMIC DNA]</scope>
    <source>
        <strain evidence="4 5">DSM 6059</strain>
    </source>
</reference>
<keyword evidence="1" id="KW-0805">Transcription regulation</keyword>
<evidence type="ECO:0000256" key="1">
    <source>
        <dbReference type="ARBA" id="ARBA00023015"/>
    </source>
</evidence>
<dbReference type="RefSeq" id="WP_091991522.1">
    <property type="nucleotide sequence ID" value="NZ_FOLO01000083.1"/>
</dbReference>
<gene>
    <name evidence="4" type="ORF">SAMN02745724_05136</name>
</gene>
<evidence type="ECO:0000256" key="2">
    <source>
        <dbReference type="ARBA" id="ARBA00023163"/>
    </source>
</evidence>
<dbReference type="OrthoDB" id="6397815at2"/>
<evidence type="ECO:0000313" key="4">
    <source>
        <dbReference type="EMBL" id="SFD66713.1"/>
    </source>
</evidence>
<dbReference type="InterPro" id="IPR053142">
    <property type="entry name" value="PchR_regulatory_protein"/>
</dbReference>
<dbReference type="PROSITE" id="PS01124">
    <property type="entry name" value="HTH_ARAC_FAMILY_2"/>
    <property type="match status" value="1"/>
</dbReference>
<accession>A0A1I1UD62</accession>
<dbReference type="AlphaFoldDB" id="A0A1I1UD62"/>
<dbReference type="GO" id="GO:0043565">
    <property type="term" value="F:sequence-specific DNA binding"/>
    <property type="evidence" value="ECO:0007669"/>
    <property type="project" value="InterPro"/>
</dbReference>
<dbReference type="Pfam" id="PF12833">
    <property type="entry name" value="HTH_18"/>
    <property type="match status" value="1"/>
</dbReference>